<dbReference type="Proteomes" id="UP000027265">
    <property type="component" value="Unassembled WGS sequence"/>
</dbReference>
<dbReference type="InterPro" id="IPR024983">
    <property type="entry name" value="CHAT_dom"/>
</dbReference>
<dbReference type="PANTHER" id="PTHR19959">
    <property type="entry name" value="KINESIN LIGHT CHAIN"/>
    <property type="match status" value="1"/>
</dbReference>
<feature type="region of interest" description="Disordered" evidence="1">
    <location>
        <begin position="640"/>
        <end position="664"/>
    </location>
</feature>
<dbReference type="Pfam" id="PF12770">
    <property type="entry name" value="CHAT"/>
    <property type="match status" value="1"/>
</dbReference>
<dbReference type="InterPro" id="IPR011990">
    <property type="entry name" value="TPR-like_helical_dom_sf"/>
</dbReference>
<dbReference type="InParanoid" id="A0A067PT42"/>
<feature type="domain" description="CHAT" evidence="2">
    <location>
        <begin position="768"/>
        <end position="1049"/>
    </location>
</feature>
<gene>
    <name evidence="3" type="ORF">JAAARDRAFT_112935</name>
</gene>
<sequence length="1049" mass="116061">RRFECLGNITNIDNSIRLREDAVQLTPDDHPDKADHLNNLGAAFLCRFECLGNITDMDNSIRVREEADAVRLTPNSHPDKPGHLSNLSASLLRYFEHLSNITDINNSIWVQEDAVRLTPNGHTDKPGHLSNLGASLFCRFERLSNMTDMDNSIRVQEDAVQLTPDGHLLKAHCLNNLSGSLLHRFEHLGNMTNMDDSIRVRDDVVQLTPDGHPNKPGHLINLGASLLHRFKRLGNITDINNSIRVLEDAVRLTPDGHPYKPVPLNNLAGSLLRRFEHLGNITDIDHSIRLQEDVAQLTPDGHPNKPRYLNNLSTLLLRRFEHLGNITDIDNSIWLGEDAMQLTPDGHPNNPGCLSNLGASLLRHFECLGNITDIDHSIRVDEDAVQLTPDGHPDKPVRLRNLSFSLLRCFERLSNIIDIDNSIRLGEDAIQLTPDGHPDNPGHLSTLGASLFRRFERHSNVTDINNSIRVLEDAMQLTPDGHPDMPHCLYNLGGSLHLCFECLSHITDIDNSIRTLSTATQSDVGSPFVRFRAGITWARQAQKTRHTSLLTAYSTLLTLLHQLAWLGLPMHERHRELTGAGHLVRHVALAAIEAGQFETAVEWLEQGCSVVWGQLLQLRTPIDELQQVQPQLAARFTQGSNRLRQTSTPSHTSEAAKAQHTKSRKKIVALRTRQAREEMNDFLVPATPCKLFSDIPFAHLREYVCVAVESEDRSGLARLWASSRALNITTEDFTISSTAYSESGRLVPSERGCRRKESPGPNSMLEQVLAQLWEHVVKPVLDGLAFTSPPHANNLPHIWWCPNGPLAFLPIHAAGIYGTSEPGNCISDFVISSYTPTLSALINSHIRMPPNHFKLSVVAQSDASGGVLLSGTQEEMTLIQKQAEHRGVISESLTGAAATMTTVLHHMQQSNWVHFACHGVQERENPMDSGLLLADGRLKLSTIIDQSLPNAELSFLSACQTATGTADLSEESVHLAAGMLLAGYRGVVATMWSIGGMDAPRIADDFYAHVLGGEKPDHTQAAFGLHQAVQRLRSGGASFLSWVLYIHIG</sequence>
<feature type="non-terminal residue" evidence="3">
    <location>
        <position position="1"/>
    </location>
</feature>
<evidence type="ECO:0000313" key="3">
    <source>
        <dbReference type="EMBL" id="KDQ54437.1"/>
    </source>
</evidence>
<dbReference type="AlphaFoldDB" id="A0A067PT42"/>
<evidence type="ECO:0000256" key="1">
    <source>
        <dbReference type="SAM" id="MobiDB-lite"/>
    </source>
</evidence>
<keyword evidence="4" id="KW-1185">Reference proteome</keyword>
<reference evidence="4" key="1">
    <citation type="journal article" date="2014" name="Proc. Natl. Acad. Sci. U.S.A.">
        <title>Extensive sampling of basidiomycete genomes demonstrates inadequacy of the white-rot/brown-rot paradigm for wood decay fungi.</title>
        <authorList>
            <person name="Riley R."/>
            <person name="Salamov A.A."/>
            <person name="Brown D.W."/>
            <person name="Nagy L.G."/>
            <person name="Floudas D."/>
            <person name="Held B.W."/>
            <person name="Levasseur A."/>
            <person name="Lombard V."/>
            <person name="Morin E."/>
            <person name="Otillar R."/>
            <person name="Lindquist E.A."/>
            <person name="Sun H."/>
            <person name="LaButti K.M."/>
            <person name="Schmutz J."/>
            <person name="Jabbour D."/>
            <person name="Luo H."/>
            <person name="Baker S.E."/>
            <person name="Pisabarro A.G."/>
            <person name="Walton J.D."/>
            <person name="Blanchette R.A."/>
            <person name="Henrissat B."/>
            <person name="Martin F."/>
            <person name="Cullen D."/>
            <person name="Hibbett D.S."/>
            <person name="Grigoriev I.V."/>
        </authorList>
    </citation>
    <scope>NUCLEOTIDE SEQUENCE [LARGE SCALE GENOMIC DNA]</scope>
    <source>
        <strain evidence="4">MUCL 33604</strain>
    </source>
</reference>
<accession>A0A067PT42</accession>
<evidence type="ECO:0000313" key="4">
    <source>
        <dbReference type="Proteomes" id="UP000027265"/>
    </source>
</evidence>
<dbReference type="PANTHER" id="PTHR19959:SF119">
    <property type="entry name" value="FUNGAL LIPASE-LIKE DOMAIN-CONTAINING PROTEIN"/>
    <property type="match status" value="1"/>
</dbReference>
<organism evidence="3 4">
    <name type="scientific">Jaapia argillacea MUCL 33604</name>
    <dbReference type="NCBI Taxonomy" id="933084"/>
    <lineage>
        <taxon>Eukaryota</taxon>
        <taxon>Fungi</taxon>
        <taxon>Dikarya</taxon>
        <taxon>Basidiomycota</taxon>
        <taxon>Agaricomycotina</taxon>
        <taxon>Agaricomycetes</taxon>
        <taxon>Agaricomycetidae</taxon>
        <taxon>Jaapiales</taxon>
        <taxon>Jaapiaceae</taxon>
        <taxon>Jaapia</taxon>
    </lineage>
</organism>
<dbReference type="STRING" id="933084.A0A067PT42"/>
<feature type="compositionally biased region" description="Polar residues" evidence="1">
    <location>
        <begin position="640"/>
        <end position="653"/>
    </location>
</feature>
<name>A0A067PT42_9AGAM</name>
<feature type="non-terminal residue" evidence="3">
    <location>
        <position position="1049"/>
    </location>
</feature>
<dbReference type="OrthoDB" id="9991317at2759"/>
<dbReference type="Gene3D" id="1.25.40.10">
    <property type="entry name" value="Tetratricopeptide repeat domain"/>
    <property type="match status" value="1"/>
</dbReference>
<protein>
    <recommendedName>
        <fullName evidence="2">CHAT domain-containing protein</fullName>
    </recommendedName>
</protein>
<proteinExistence type="predicted"/>
<dbReference type="HOGENOM" id="CLU_001305_0_1_1"/>
<dbReference type="EMBL" id="KL197729">
    <property type="protein sequence ID" value="KDQ54437.1"/>
    <property type="molecule type" value="Genomic_DNA"/>
</dbReference>
<evidence type="ECO:0000259" key="2">
    <source>
        <dbReference type="Pfam" id="PF12770"/>
    </source>
</evidence>